<comment type="caution">
    <text evidence="1">The sequence shown here is derived from an EMBL/GenBank/DDBJ whole genome shotgun (WGS) entry which is preliminary data.</text>
</comment>
<accession>A0ACC1HUT9</accession>
<sequence>MRSFSAAIATIVGAGIAFNAVVSAEDCQALNIVKACVETRNNLRSQMCPDNQDYSCLCQWYGSLEGCYDNCPNDQSLAADKNGATNQRTIYCNLASQYDSTSASSSTSGESTSATSSSGTNTGASSNGSHSSQNKSGSSKDDNDRDTEESSSAAPSLSAGGLMGIAAAAVAIAATF</sequence>
<keyword evidence="2" id="KW-1185">Reference proteome</keyword>
<evidence type="ECO:0000313" key="2">
    <source>
        <dbReference type="Proteomes" id="UP001145114"/>
    </source>
</evidence>
<protein>
    <submittedName>
        <fullName evidence="1">Uncharacterized protein</fullName>
    </submittedName>
</protein>
<reference evidence="1" key="1">
    <citation type="submission" date="2022-06" db="EMBL/GenBank/DDBJ databases">
        <title>Phylogenomic reconstructions and comparative analyses of Kickxellomycotina fungi.</title>
        <authorList>
            <person name="Reynolds N.K."/>
            <person name="Stajich J.E."/>
            <person name="Barry K."/>
            <person name="Grigoriev I.V."/>
            <person name="Crous P."/>
            <person name="Smith M.E."/>
        </authorList>
    </citation>
    <scope>NUCLEOTIDE SEQUENCE</scope>
    <source>
        <strain evidence="1">RSA 2271</strain>
    </source>
</reference>
<evidence type="ECO:0000313" key="1">
    <source>
        <dbReference type="EMBL" id="KAJ1679091.1"/>
    </source>
</evidence>
<organism evidence="1 2">
    <name type="scientific">Spiromyces aspiralis</name>
    <dbReference type="NCBI Taxonomy" id="68401"/>
    <lineage>
        <taxon>Eukaryota</taxon>
        <taxon>Fungi</taxon>
        <taxon>Fungi incertae sedis</taxon>
        <taxon>Zoopagomycota</taxon>
        <taxon>Kickxellomycotina</taxon>
        <taxon>Kickxellomycetes</taxon>
        <taxon>Kickxellales</taxon>
        <taxon>Kickxellaceae</taxon>
        <taxon>Spiromyces</taxon>
    </lineage>
</organism>
<gene>
    <name evidence="1" type="ORF">EV182_002746</name>
</gene>
<dbReference type="EMBL" id="JAMZIH010000609">
    <property type="protein sequence ID" value="KAJ1679091.1"/>
    <property type="molecule type" value="Genomic_DNA"/>
</dbReference>
<proteinExistence type="predicted"/>
<dbReference type="Proteomes" id="UP001145114">
    <property type="component" value="Unassembled WGS sequence"/>
</dbReference>
<name>A0ACC1HUT9_9FUNG</name>